<feature type="domain" description="PCI" evidence="9">
    <location>
        <begin position="246"/>
        <end position="428"/>
    </location>
</feature>
<feature type="compositionally biased region" description="Basic and acidic residues" evidence="8">
    <location>
        <begin position="93"/>
        <end position="111"/>
    </location>
</feature>
<evidence type="ECO:0000256" key="6">
    <source>
        <dbReference type="ARBA" id="ARBA00023274"/>
    </source>
</evidence>
<dbReference type="GO" id="GO:1990904">
    <property type="term" value="C:ribonucleoprotein complex"/>
    <property type="evidence" value="ECO:0007669"/>
    <property type="project" value="UniProtKB-KW"/>
</dbReference>
<dbReference type="GO" id="GO:0005852">
    <property type="term" value="C:eukaryotic translation initiation factor 3 complex"/>
    <property type="evidence" value="ECO:0007669"/>
    <property type="project" value="InterPro"/>
</dbReference>
<dbReference type="InterPro" id="IPR000717">
    <property type="entry name" value="PCI_dom"/>
</dbReference>
<dbReference type="eggNOG" id="KOG2758">
    <property type="taxonomic scope" value="Eukaryota"/>
</dbReference>
<keyword evidence="3" id="KW-0396">Initiation factor</keyword>
<keyword evidence="11" id="KW-1185">Reference proteome</keyword>
<dbReference type="InterPro" id="IPR036390">
    <property type="entry name" value="WH_DNA-bd_sf"/>
</dbReference>
<evidence type="ECO:0000256" key="4">
    <source>
        <dbReference type="ARBA" id="ARBA00022917"/>
    </source>
</evidence>
<comment type="similarity">
    <text evidence="1">Belongs to the eukaryotic ribosomal protein P1/P2 family.</text>
</comment>
<keyword evidence="5" id="KW-0689">Ribosomal protein</keyword>
<organism evidence="10 11">
    <name type="scientific">Ichthyophthirius multifiliis</name>
    <name type="common">White spot disease agent</name>
    <name type="synonym">Ich</name>
    <dbReference type="NCBI Taxonomy" id="5932"/>
    <lineage>
        <taxon>Eukaryota</taxon>
        <taxon>Sar</taxon>
        <taxon>Alveolata</taxon>
        <taxon>Ciliophora</taxon>
        <taxon>Intramacronucleata</taxon>
        <taxon>Oligohymenophorea</taxon>
        <taxon>Hymenostomatida</taxon>
        <taxon>Ophryoglenina</taxon>
        <taxon>Ichthyophthirius</taxon>
    </lineage>
</organism>
<dbReference type="FunFam" id="1.10.10.1410:FF:000002">
    <property type="entry name" value="60S acidic ribosomal protein P2"/>
    <property type="match status" value="1"/>
</dbReference>
<dbReference type="PANTHER" id="PTHR10317">
    <property type="entry name" value="EUKARYOTIC TRANSLATION INITIATION FACTOR 3 SUBUNIT E"/>
    <property type="match status" value="1"/>
</dbReference>
<reference evidence="10 11" key="1">
    <citation type="submission" date="2011-07" db="EMBL/GenBank/DDBJ databases">
        <authorList>
            <person name="Coyne R."/>
            <person name="Brami D."/>
            <person name="Johnson J."/>
            <person name="Hostetler J."/>
            <person name="Hannick L."/>
            <person name="Clark T."/>
            <person name="Cassidy-Hanley D."/>
            <person name="Inman J."/>
        </authorList>
    </citation>
    <scope>NUCLEOTIDE SEQUENCE [LARGE SCALE GENOMIC DNA]</scope>
    <source>
        <strain evidence="10 11">G5</strain>
    </source>
</reference>
<dbReference type="GO" id="GO:0003743">
    <property type="term" value="F:translation initiation factor activity"/>
    <property type="evidence" value="ECO:0007669"/>
    <property type="project" value="UniProtKB-KW"/>
</dbReference>
<evidence type="ECO:0000256" key="1">
    <source>
        <dbReference type="ARBA" id="ARBA00005436"/>
    </source>
</evidence>
<dbReference type="RefSeq" id="XP_004031294.1">
    <property type="nucleotide sequence ID" value="XM_004031246.1"/>
</dbReference>
<accession>G0QXJ2</accession>
<dbReference type="STRING" id="857967.G0QXJ2"/>
<keyword evidence="6" id="KW-0687">Ribonucleoprotein</keyword>
<feature type="coiled-coil region" evidence="7">
    <location>
        <begin position="127"/>
        <end position="158"/>
    </location>
</feature>
<evidence type="ECO:0000259" key="9">
    <source>
        <dbReference type="PROSITE" id="PS50250"/>
    </source>
</evidence>
<keyword evidence="4" id="KW-0648">Protein biosynthesis</keyword>
<dbReference type="SUPFAM" id="SSF46785">
    <property type="entry name" value="Winged helix' DNA-binding domain"/>
    <property type="match status" value="1"/>
</dbReference>
<dbReference type="EMBL" id="GL984077">
    <property type="protein sequence ID" value="EGR30058.1"/>
    <property type="molecule type" value="Genomic_DNA"/>
</dbReference>
<dbReference type="GeneID" id="14906170"/>
<feature type="region of interest" description="Disordered" evidence="8">
    <location>
        <begin position="78"/>
        <end position="117"/>
    </location>
</feature>
<gene>
    <name evidence="10" type="ORF">IMG5_143300</name>
</gene>
<evidence type="ECO:0000256" key="5">
    <source>
        <dbReference type="ARBA" id="ARBA00022980"/>
    </source>
</evidence>
<dbReference type="Pfam" id="PF01399">
    <property type="entry name" value="PCI"/>
    <property type="match status" value="1"/>
</dbReference>
<dbReference type="Pfam" id="PF00428">
    <property type="entry name" value="Ribosomal_60s"/>
    <property type="match status" value="1"/>
</dbReference>
<dbReference type="GO" id="GO:0005840">
    <property type="term" value="C:ribosome"/>
    <property type="evidence" value="ECO:0007669"/>
    <property type="project" value="UniProtKB-KW"/>
</dbReference>
<dbReference type="AlphaFoldDB" id="G0QXJ2"/>
<evidence type="ECO:0000256" key="2">
    <source>
        <dbReference type="ARBA" id="ARBA00022490"/>
    </source>
</evidence>
<evidence type="ECO:0000256" key="8">
    <source>
        <dbReference type="SAM" id="MobiDB-lite"/>
    </source>
</evidence>
<protein>
    <recommendedName>
        <fullName evidence="9">PCI domain-containing protein</fullName>
    </recommendedName>
</protein>
<dbReference type="Proteomes" id="UP000008983">
    <property type="component" value="Unassembled WGS sequence"/>
</dbReference>
<keyword evidence="2" id="KW-0963">Cytoplasm</keyword>
<dbReference type="InterPro" id="IPR016650">
    <property type="entry name" value="eIF3e"/>
</dbReference>
<proteinExistence type="inferred from homology"/>
<dbReference type="Gene3D" id="1.10.10.1410">
    <property type="match status" value="1"/>
</dbReference>
<keyword evidence="7" id="KW-0175">Coiled coil</keyword>
<name>G0QXJ2_ICHMU</name>
<dbReference type="PROSITE" id="PS50250">
    <property type="entry name" value="PCI"/>
    <property type="match status" value="1"/>
</dbReference>
<evidence type="ECO:0000313" key="11">
    <source>
        <dbReference type="Proteomes" id="UP000008983"/>
    </source>
</evidence>
<evidence type="ECO:0000313" key="10">
    <source>
        <dbReference type="EMBL" id="EGR30058.1"/>
    </source>
</evidence>
<dbReference type="OrthoDB" id="288440at2759"/>
<feature type="compositionally biased region" description="Polar residues" evidence="8">
    <location>
        <begin position="78"/>
        <end position="89"/>
    </location>
</feature>
<evidence type="ECO:0000256" key="7">
    <source>
        <dbReference type="SAM" id="Coils"/>
    </source>
</evidence>
<dbReference type="OMA" id="HFHLLNY"/>
<dbReference type="InterPro" id="IPR038716">
    <property type="entry name" value="P1/P2_N_sf"/>
</dbReference>
<dbReference type="CDD" id="cd05831">
    <property type="entry name" value="Ribosomal_P1"/>
    <property type="match status" value="1"/>
</dbReference>
<evidence type="ECO:0000256" key="3">
    <source>
        <dbReference type="ARBA" id="ARBA00022540"/>
    </source>
</evidence>
<sequence>MSSVPLKNLDKTTKSHLAATYAALILHDEGLNINGQKILDLVNAAGVKDFEKFYAKLYASNLNNTIIEQAIATGGQGAASTPVSTSAVQAPNEAKKEDKKPEPKKEEPKKEEEEDYDMGDLFEVEQLKKLTAEQASLNEKCQQFLEKLESKYTELEKDKFSRASIQKLCGETKYENIQKLTQYAHIMYEAGQYESSLRIINCLQNLVNDDNIAQLNIYWGKLSAELILGKFDESKDTIQNIRVKIEDNFMYDKFIYYIMLYMHIFNQNQMKIQNFLASIQMVSSNMIRYIICALLLSRNAENNLSYFLSQVQKEIFDYKDDLVKFTRLLLVDFQFKQAEEVLKTLEQTINNDYFLSFHKNQIVIAAQHLFFKTYCRIFDIVEIKMVSSFLNCSIEDAEMWIVNFIRNSSIQAKIDSETGVVKIIPQTSLLQNNLKRLITQK</sequence>
<dbReference type="InParanoid" id="G0QXJ2"/>